<feature type="domain" description="Spondin-like TSP1" evidence="7">
    <location>
        <begin position="448"/>
        <end position="500"/>
    </location>
</feature>
<organism evidence="8 9">
    <name type="scientific">Polarella glacialis</name>
    <name type="common">Dinoflagellate</name>
    <dbReference type="NCBI Taxonomy" id="89957"/>
    <lineage>
        <taxon>Eukaryota</taxon>
        <taxon>Sar</taxon>
        <taxon>Alveolata</taxon>
        <taxon>Dinophyceae</taxon>
        <taxon>Suessiales</taxon>
        <taxon>Suessiaceae</taxon>
        <taxon>Polarella</taxon>
    </lineage>
</organism>
<dbReference type="Proteomes" id="UP000626109">
    <property type="component" value="Unassembled WGS sequence"/>
</dbReference>
<feature type="domain" description="Spondin-like TSP1" evidence="7">
    <location>
        <begin position="35"/>
        <end position="87"/>
    </location>
</feature>
<dbReference type="PROSITE" id="PS50294">
    <property type="entry name" value="WD_REPEATS_REGION"/>
    <property type="match status" value="1"/>
</dbReference>
<feature type="domain" description="Spondin-like TSP1" evidence="7">
    <location>
        <begin position="864"/>
        <end position="916"/>
    </location>
</feature>
<comment type="caution">
    <text evidence="8">The sequence shown here is derived from an EMBL/GenBank/DDBJ whole genome shotgun (WGS) entry which is preliminary data.</text>
</comment>
<dbReference type="InterPro" id="IPR015943">
    <property type="entry name" value="WD40/YVTN_repeat-like_dom_sf"/>
</dbReference>
<dbReference type="InterPro" id="IPR051418">
    <property type="entry name" value="Spondin/Thrombospondin_T1"/>
</dbReference>
<sequence length="1460" mass="160525">TRERQIAQEPSHGGEACEGELREVQPCGQIQAIDCHMNEWSEWTTCSCSCDQGFHSRDRRIVRFSQDGGKACEGSTREEVPCNIQPCDGQACVMGLWSHWVGCDTENPQQRERTRRVDQPGANHQGCEGALRETEGCQGLVVEDCSFSWAEWSACDQECGGGQSYREGKILQNPSNGGHCPDSNLREVKPCNIDPCFQGSGDCLVSEWGMWSECSSDCDKGGHRRTREIDRRAALGGKPCVSALMELESCEGKHCEHRDCRWSDWDEWSGCTCSCGAGTKRRTRHLAVAPAGGGRLCDVIDSEEVGPCNAFTCTEHCIDGRWSIWTGWTECSATCGMGFRWRHRNEEVPANLCGAPAVGNHQEWQLCKGTGAGTLGCGDRDCKLSDWNEWSDCSCTCFGTRERQRIVEEYHTGNGLPCISQPLKMIEGCHPALGAEAPAGCVHHISDCVLSEWSKWSECPVSCGGANHMRIRYILTPAANNGRPCSASLRETEPCGTAGCEGSACADCLWSAWAEWGACTKCGDQRHRSREIVRRANFCGKRCEPRIAMEVSNCTSDCVQINFCTWKPWTGWSGCSADCGAATRMRQRSLGLVMQEPATYLFKVEMHDGSGTCAGSQLDTEACLPFRSCEIACISEDCEFGVWGDWNQPLCTGLCQRSRVITQPNNECGVTCSGPLVGSKRCIDACTEKRDCELRAWSDWSQMDRSGPGAQRYRTREVVQTPMNGGEPCHGVLRETDSPAMVGVKDPTHDCWLAHWSEWYACTKTCGGGWQIRSRAFAQRATGGGRPCDGALQSGRECSKQVCPQSDCILSTWSQWSDCWADGQRTRSRRIEQQASVGGQACGIPGAAIPLSEMVSCSTGGQDCIVSEWTNWDACDKTCGGGEQGRHRQVHVYPSLGGKPCPVNLRELRASSSDPCDAVDCEVSTWAQWGTCSANCGVGQQQRDRQIMRPPSANGVACEMDLTETRLCKDSGGSPMPDCGTVDCLWGDWAQWSGCTCSCDGGQRTRNRHIARAPQAGGATCEAVSKEEIGSCNTMKCSDFGCEDGQWGQWEEWSQCSTSCGGGLRFRHRRMDKEANDCGKVAPGLSRDTAICNGVPCSADVDCQFDEWAQWSACTRQSSDANHSMHPLLLNVHERPLTLVKFNYDGDFFITCAKDGDVNLIRTESGERMGSYSPVGEKAGAVFAVDITIDSSYVVTANADGKLVYYTFQGEQVLNHGGILKYVEWNQKPGAQNMVVTCNDKFKSTQDGMIPNRIMIWQFEPQKRLLSIDEALPMKATKVKWGPFDETLVSIFEEGTVIIWSAKNGKQIALIQAHSGPVTGLNFSEDRMLMITSSKDMSAKLWTMDDKYECIKEYKTDRPLNDAAISPLYSSEKDPKMHVLLGGGQDAKDVTTTANSSGRFEALIWHMVAEEEIGSVKGHFGPMNSLAWFRNGTGFVTGGEDGYVRIHKFDADYFTNKKFE</sequence>
<reference evidence="8" key="1">
    <citation type="submission" date="2021-02" db="EMBL/GenBank/DDBJ databases">
        <authorList>
            <person name="Dougan E. K."/>
            <person name="Rhodes N."/>
            <person name="Thang M."/>
            <person name="Chan C."/>
        </authorList>
    </citation>
    <scope>NUCLEOTIDE SEQUENCE</scope>
</reference>
<dbReference type="EMBL" id="CAJNNW010037529">
    <property type="protein sequence ID" value="CAE8742679.1"/>
    <property type="molecule type" value="Genomic_DNA"/>
</dbReference>
<dbReference type="InterPro" id="IPR001680">
    <property type="entry name" value="WD40_rpt"/>
</dbReference>
<dbReference type="InterPro" id="IPR036383">
    <property type="entry name" value="TSP1_rpt_sf"/>
</dbReference>
<dbReference type="Pfam" id="PF19028">
    <property type="entry name" value="TSP1_spondin"/>
    <property type="match status" value="5"/>
</dbReference>
<evidence type="ECO:0000256" key="5">
    <source>
        <dbReference type="ARBA" id="ARBA00023180"/>
    </source>
</evidence>
<name>A0A813LXY5_POLGL</name>
<dbReference type="InterPro" id="IPR036322">
    <property type="entry name" value="WD40_repeat_dom_sf"/>
</dbReference>
<evidence type="ECO:0000313" key="9">
    <source>
        <dbReference type="Proteomes" id="UP000626109"/>
    </source>
</evidence>
<evidence type="ECO:0000313" key="8">
    <source>
        <dbReference type="EMBL" id="CAE8742679.1"/>
    </source>
</evidence>
<keyword evidence="6" id="KW-0853">WD repeat</keyword>
<feature type="domain" description="Spondin-like TSP1" evidence="7">
    <location>
        <begin position="203"/>
        <end position="255"/>
    </location>
</feature>
<evidence type="ECO:0000256" key="3">
    <source>
        <dbReference type="ARBA" id="ARBA00022917"/>
    </source>
</evidence>
<evidence type="ECO:0000256" key="1">
    <source>
        <dbReference type="ARBA" id="ARBA00022540"/>
    </source>
</evidence>
<dbReference type="InterPro" id="IPR044004">
    <property type="entry name" value="TSP1_spondin_dom"/>
</dbReference>
<evidence type="ECO:0000256" key="4">
    <source>
        <dbReference type="ARBA" id="ARBA00023157"/>
    </source>
</evidence>
<feature type="domain" description="Spondin-like TSP1" evidence="7">
    <location>
        <begin position="921"/>
        <end position="970"/>
    </location>
</feature>
<keyword evidence="2" id="KW-0732">Signal</keyword>
<dbReference type="Pfam" id="PF00090">
    <property type="entry name" value="TSP_1"/>
    <property type="match status" value="10"/>
</dbReference>
<dbReference type="SMART" id="SM00209">
    <property type="entry name" value="TSP1"/>
    <property type="match status" value="17"/>
</dbReference>
<keyword evidence="3" id="KW-0648">Protein biosynthesis</keyword>
<dbReference type="PROSITE" id="PS50092">
    <property type="entry name" value="TSP1"/>
    <property type="match status" value="14"/>
</dbReference>
<dbReference type="GO" id="GO:0007155">
    <property type="term" value="P:cell adhesion"/>
    <property type="evidence" value="ECO:0007669"/>
    <property type="project" value="TreeGrafter"/>
</dbReference>
<dbReference type="SUPFAM" id="SSF50978">
    <property type="entry name" value="WD40 repeat-like"/>
    <property type="match status" value="1"/>
</dbReference>
<keyword evidence="4" id="KW-1015">Disulfide bond</keyword>
<dbReference type="SMART" id="SM00320">
    <property type="entry name" value="WD40"/>
    <property type="match status" value="5"/>
</dbReference>
<dbReference type="GO" id="GO:0005852">
    <property type="term" value="C:eukaryotic translation initiation factor 3 complex"/>
    <property type="evidence" value="ECO:0007669"/>
    <property type="project" value="InterPro"/>
</dbReference>
<dbReference type="Gene3D" id="2.130.10.10">
    <property type="entry name" value="YVTN repeat-like/Quinoprotein amine dehydrogenase"/>
    <property type="match status" value="1"/>
</dbReference>
<dbReference type="InterPro" id="IPR027525">
    <property type="entry name" value="eIF3i"/>
</dbReference>
<dbReference type="Gene3D" id="2.20.100.10">
    <property type="entry name" value="Thrombospondin type-1 (TSP1) repeat"/>
    <property type="match status" value="15"/>
</dbReference>
<dbReference type="PROSITE" id="PS50082">
    <property type="entry name" value="WD_REPEATS_2"/>
    <property type="match status" value="2"/>
</dbReference>
<dbReference type="GO" id="GO:0031012">
    <property type="term" value="C:extracellular matrix"/>
    <property type="evidence" value="ECO:0007669"/>
    <property type="project" value="TreeGrafter"/>
</dbReference>
<evidence type="ECO:0000256" key="2">
    <source>
        <dbReference type="ARBA" id="ARBA00022729"/>
    </source>
</evidence>
<evidence type="ECO:0000256" key="6">
    <source>
        <dbReference type="PROSITE-ProRule" id="PRU00221"/>
    </source>
</evidence>
<gene>
    <name evidence="8" type="ORF">PGLA2088_LOCUS51075</name>
</gene>
<protein>
    <recommendedName>
        <fullName evidence="7">Spondin-like TSP1 domain-containing protein</fullName>
    </recommendedName>
</protein>
<evidence type="ECO:0000259" key="7">
    <source>
        <dbReference type="Pfam" id="PF19028"/>
    </source>
</evidence>
<dbReference type="Pfam" id="PF24805">
    <property type="entry name" value="EIF3I"/>
    <property type="match status" value="1"/>
</dbReference>
<dbReference type="PANTHER" id="PTHR11311">
    <property type="entry name" value="SPONDIN"/>
    <property type="match status" value="1"/>
</dbReference>
<dbReference type="PANTHER" id="PTHR11311:SF15">
    <property type="entry name" value="SPONDIN-2"/>
    <property type="match status" value="1"/>
</dbReference>
<accession>A0A813LXY5</accession>
<feature type="non-terminal residue" evidence="8">
    <location>
        <position position="1460"/>
    </location>
</feature>
<dbReference type="InterPro" id="IPR000884">
    <property type="entry name" value="TSP1_rpt"/>
</dbReference>
<proteinExistence type="predicted"/>
<feature type="repeat" description="WD" evidence="6">
    <location>
        <begin position="1311"/>
        <end position="1345"/>
    </location>
</feature>
<keyword evidence="1" id="KW-0396">Initiation factor</keyword>
<feature type="repeat" description="WD" evidence="6">
    <location>
        <begin position="1416"/>
        <end position="1446"/>
    </location>
</feature>
<dbReference type="GO" id="GO:0003743">
    <property type="term" value="F:translation initiation factor activity"/>
    <property type="evidence" value="ECO:0007669"/>
    <property type="project" value="UniProtKB-KW"/>
</dbReference>
<dbReference type="SUPFAM" id="SSF82895">
    <property type="entry name" value="TSP-1 type 1 repeat"/>
    <property type="match status" value="13"/>
</dbReference>
<keyword evidence="5" id="KW-0325">Glycoprotein</keyword>